<comment type="caution">
    <text evidence="7">The sequence shown here is derived from an EMBL/GenBank/DDBJ whole genome shotgun (WGS) entry which is preliminary data.</text>
</comment>
<feature type="domain" description="Sulfatase N-terminal" evidence="6">
    <location>
        <begin position="57"/>
        <end position="469"/>
    </location>
</feature>
<dbReference type="Pfam" id="PF00884">
    <property type="entry name" value="Sulfatase"/>
    <property type="match status" value="1"/>
</dbReference>
<evidence type="ECO:0000256" key="2">
    <source>
        <dbReference type="ARBA" id="ARBA00022723"/>
    </source>
</evidence>
<name>A0A4Q5J8Q0_9ACTN</name>
<proteinExistence type="inferred from homology"/>
<dbReference type="PROSITE" id="PS00149">
    <property type="entry name" value="SULFATASE_2"/>
    <property type="match status" value="1"/>
</dbReference>
<comment type="similarity">
    <text evidence="1">Belongs to the sulfatase family.</text>
</comment>
<keyword evidence="2" id="KW-0479">Metal-binding</keyword>
<dbReference type="PROSITE" id="PS00523">
    <property type="entry name" value="SULFATASE_1"/>
    <property type="match status" value="1"/>
</dbReference>
<dbReference type="PANTHER" id="PTHR42693:SF43">
    <property type="entry name" value="BLL2667 PROTEIN"/>
    <property type="match status" value="1"/>
</dbReference>
<feature type="region of interest" description="Disordered" evidence="5">
    <location>
        <begin position="1"/>
        <end position="35"/>
    </location>
</feature>
<dbReference type="SUPFAM" id="SSF53649">
    <property type="entry name" value="Alkaline phosphatase-like"/>
    <property type="match status" value="1"/>
</dbReference>
<dbReference type="InterPro" id="IPR050738">
    <property type="entry name" value="Sulfatase"/>
</dbReference>
<feature type="compositionally biased region" description="Basic and acidic residues" evidence="5">
    <location>
        <begin position="9"/>
        <end position="19"/>
    </location>
</feature>
<dbReference type="InterPro" id="IPR013320">
    <property type="entry name" value="ConA-like_dom_sf"/>
</dbReference>
<dbReference type="InterPro" id="IPR000917">
    <property type="entry name" value="Sulfatase_N"/>
</dbReference>
<accession>A0A4Q5J8Q0</accession>
<dbReference type="GO" id="GO:0016787">
    <property type="term" value="F:hydrolase activity"/>
    <property type="evidence" value="ECO:0007669"/>
    <property type="project" value="UniProtKB-KW"/>
</dbReference>
<dbReference type="GO" id="GO:0046872">
    <property type="term" value="F:metal ion binding"/>
    <property type="evidence" value="ECO:0007669"/>
    <property type="project" value="UniProtKB-KW"/>
</dbReference>
<sequence length="793" mass="88039">MRGPAPARRRPDPARPEARPRRRSPTVTDEADRTRLPLDVDTTTRPIRPVHAGDGAPNVVVVLVDDMGFGASSAYGGPCEMPTARRLADEGLRYSRFHVTPLCSPTRQALMTGRNHHSVGMGVTSEMSTPLPGYHGFRPASAATIAQILSGNGYCTAAVGKWHQTPPVEVSPSGPFPRWPMGEGFDYFYGFMGAEMNHWYPQLYQGRYAVEPDRLPEDGYHLSADLVDHAISWVENQQAITPDRPFFTYLALGATHAPFHVAPEWRDKYAGRFDAGWDAQREQTLARQKELGIVPESTELAPWAEGVPHWDELDETERRVAARFMETYAGFAEHADVQVGRFVEALEEMGVLDDTLFFYLLGDNGASGEGGPRGTFREHLVGHGIQDDTADMAARLDTLGDPTTYAIYPVGWALAMNTPYPWTKQVTHLGGTRDGMIVRWGNGIAARGEIRHQWHHVIDVLPTILEAAGLPAPETYGGVPQQRIEGTSLHYSFDAPEAPDRHTTQYFEMIGNRGIYHEGWSAVTRHGVPWEMVDTPKRPFDEDVWELYDHSDDWSQARDLAAHQPDRLRELQEVFEREAEQHHVLPLDDRVTERENPDVAGRLDLHQGRSTLSFGPNVGRLSEEAAPNVKNRSHVITADLEVVTGTSGVVAAQGGRFGGWSLYTVDGVPHYAYNFVGRDLTVVRGADPLVPGRHDLVVRFSYDGGPPGSGADVVLEVDGRTVGSGRIPVTTAYYFSFDETFNIGVDRGTPVVDDYLPVRNRFEGLIHRVRFDLDDVADPGTVEERDQAVRVHQ</sequence>
<keyword evidence="4" id="KW-0106">Calcium</keyword>
<evidence type="ECO:0000256" key="5">
    <source>
        <dbReference type="SAM" id="MobiDB-lite"/>
    </source>
</evidence>
<organism evidence="7 8">
    <name type="scientific">Nocardioides iriomotensis</name>
    <dbReference type="NCBI Taxonomy" id="715784"/>
    <lineage>
        <taxon>Bacteria</taxon>
        <taxon>Bacillati</taxon>
        <taxon>Actinomycetota</taxon>
        <taxon>Actinomycetes</taxon>
        <taxon>Propionibacteriales</taxon>
        <taxon>Nocardioidaceae</taxon>
        <taxon>Nocardioides</taxon>
    </lineage>
</organism>
<dbReference type="SUPFAM" id="SSF49899">
    <property type="entry name" value="Concanavalin A-like lectins/glucanases"/>
    <property type="match status" value="1"/>
</dbReference>
<dbReference type="AlphaFoldDB" id="A0A4Q5J8Q0"/>
<dbReference type="OrthoDB" id="9777306at2"/>
<keyword evidence="3" id="KW-0378">Hydrolase</keyword>
<gene>
    <name evidence="7" type="ORF">ETU37_01780</name>
</gene>
<protein>
    <submittedName>
        <fullName evidence="7">Arylsulfatase</fullName>
    </submittedName>
</protein>
<evidence type="ECO:0000313" key="8">
    <source>
        <dbReference type="Proteomes" id="UP000291189"/>
    </source>
</evidence>
<evidence type="ECO:0000259" key="6">
    <source>
        <dbReference type="Pfam" id="PF00884"/>
    </source>
</evidence>
<dbReference type="InterPro" id="IPR017850">
    <property type="entry name" value="Alkaline_phosphatase_core_sf"/>
</dbReference>
<dbReference type="Gene3D" id="3.30.1120.10">
    <property type="match status" value="1"/>
</dbReference>
<evidence type="ECO:0000256" key="4">
    <source>
        <dbReference type="ARBA" id="ARBA00022837"/>
    </source>
</evidence>
<evidence type="ECO:0000313" key="7">
    <source>
        <dbReference type="EMBL" id="RYU15122.1"/>
    </source>
</evidence>
<evidence type="ECO:0000256" key="3">
    <source>
        <dbReference type="ARBA" id="ARBA00022801"/>
    </source>
</evidence>
<dbReference type="CDD" id="cd16025">
    <property type="entry name" value="PAS_like"/>
    <property type="match status" value="1"/>
</dbReference>
<keyword evidence="8" id="KW-1185">Reference proteome</keyword>
<dbReference type="InterPro" id="IPR024607">
    <property type="entry name" value="Sulfatase_CS"/>
</dbReference>
<reference evidence="7 8" key="1">
    <citation type="submission" date="2019-01" db="EMBL/GenBank/DDBJ databases">
        <title>Nocardioides guangzhouensis sp. nov., an actinobacterium isolated from soil.</title>
        <authorList>
            <person name="Fu Y."/>
            <person name="Cai Y."/>
            <person name="Lin Z."/>
            <person name="Chen P."/>
        </authorList>
    </citation>
    <scope>NUCLEOTIDE SEQUENCE [LARGE SCALE GENOMIC DNA]</scope>
    <source>
        <strain evidence="7 8">NBRC 105384</strain>
    </source>
</reference>
<dbReference type="Proteomes" id="UP000291189">
    <property type="component" value="Unassembled WGS sequence"/>
</dbReference>
<evidence type="ECO:0000256" key="1">
    <source>
        <dbReference type="ARBA" id="ARBA00008779"/>
    </source>
</evidence>
<dbReference type="EMBL" id="SDPU01000008">
    <property type="protein sequence ID" value="RYU15122.1"/>
    <property type="molecule type" value="Genomic_DNA"/>
</dbReference>
<dbReference type="PANTHER" id="PTHR42693">
    <property type="entry name" value="ARYLSULFATASE FAMILY MEMBER"/>
    <property type="match status" value="1"/>
</dbReference>
<dbReference type="Gene3D" id="3.40.720.10">
    <property type="entry name" value="Alkaline Phosphatase, subunit A"/>
    <property type="match status" value="1"/>
</dbReference>